<gene>
    <name evidence="13" type="ORF">BRCON_2171</name>
</gene>
<evidence type="ECO:0000256" key="10">
    <source>
        <dbReference type="ARBA" id="ARBA00034478"/>
    </source>
</evidence>
<dbReference type="PANTHER" id="PTHR45754">
    <property type="entry name" value="METHYLENETETRAHYDROFOLATE REDUCTASE"/>
    <property type="match status" value="1"/>
</dbReference>
<evidence type="ECO:0000256" key="12">
    <source>
        <dbReference type="RuleBase" id="RU003862"/>
    </source>
</evidence>
<organism evidence="13 14">
    <name type="scientific">Sumerlaea chitinivorans</name>
    <dbReference type="NCBI Taxonomy" id="2250252"/>
    <lineage>
        <taxon>Bacteria</taxon>
        <taxon>Candidatus Sumerlaeota</taxon>
        <taxon>Candidatus Sumerlaeia</taxon>
        <taxon>Candidatus Sumerlaeales</taxon>
        <taxon>Candidatus Sumerlaeaceae</taxon>
        <taxon>Candidatus Sumerlaea</taxon>
    </lineage>
</organism>
<evidence type="ECO:0000256" key="11">
    <source>
        <dbReference type="ARBA" id="ARBA00048628"/>
    </source>
</evidence>
<dbReference type="InterPro" id="IPR003171">
    <property type="entry name" value="Mehydrof_redctse-like"/>
</dbReference>
<comment type="similarity">
    <text evidence="3 12">Belongs to the methylenetetrahydrofolate reductase family.</text>
</comment>
<dbReference type="AlphaFoldDB" id="A0A2Z4Y7Y7"/>
<comment type="cofactor">
    <cofactor evidence="1 12">
        <name>FAD</name>
        <dbReference type="ChEBI" id="CHEBI:57692"/>
    </cofactor>
</comment>
<name>A0A2Z4Y7Y7_SUMC1</name>
<dbReference type="GO" id="GO:0009086">
    <property type="term" value="P:methionine biosynthetic process"/>
    <property type="evidence" value="ECO:0007669"/>
    <property type="project" value="UniProtKB-KW"/>
</dbReference>
<keyword evidence="9" id="KW-0486">Methionine biosynthesis</keyword>
<keyword evidence="4" id="KW-0028">Amino-acid biosynthesis</keyword>
<keyword evidence="6 12" id="KW-0274">FAD</keyword>
<sequence length="297" mass="33256">MRLPEIYAHRRPAISVEFFPPKTPAGEALLAQRLERFRALDPAFCSITYGAGGSTREKTLEWARRLRNEYGFETMCHLTCVGHSREELRSLLEGLWADAIENIIALRGDPPRGQENWQPHPEGLRHAVELVRLARSVAPFGIAVAGFPEGHPESPTEQEDLRYLKEKVDAGADVVITQLFFDNTDFFHYVNAARAVGVSVPIVPGIMPFRTVAQLEKFTTVYARTRNGPARIPEKLRKRLQGIASDEDAARLGIAYAIEQCEELLDRGVPGIHFYCLNESDAVDAILQSLRSSHRLA</sequence>
<dbReference type="CDD" id="cd00537">
    <property type="entry name" value="MTHFR"/>
    <property type="match status" value="1"/>
</dbReference>
<proteinExistence type="inferred from homology"/>
<evidence type="ECO:0000256" key="6">
    <source>
        <dbReference type="ARBA" id="ARBA00022827"/>
    </source>
</evidence>
<evidence type="ECO:0000256" key="3">
    <source>
        <dbReference type="ARBA" id="ARBA00006743"/>
    </source>
</evidence>
<protein>
    <recommendedName>
        <fullName evidence="12">Methylenetetrahydrofolate reductase</fullName>
        <ecNumber evidence="12">1.5.1.54</ecNumber>
    </recommendedName>
</protein>
<dbReference type="EMBL" id="CP030759">
    <property type="protein sequence ID" value="AXA36948.1"/>
    <property type="molecule type" value="Genomic_DNA"/>
</dbReference>
<evidence type="ECO:0000256" key="9">
    <source>
        <dbReference type="ARBA" id="ARBA00023167"/>
    </source>
</evidence>
<evidence type="ECO:0000256" key="7">
    <source>
        <dbReference type="ARBA" id="ARBA00023002"/>
    </source>
</evidence>
<dbReference type="GO" id="GO:0005829">
    <property type="term" value="C:cytosol"/>
    <property type="evidence" value="ECO:0007669"/>
    <property type="project" value="InterPro"/>
</dbReference>
<dbReference type="EC" id="1.5.1.54" evidence="12"/>
<dbReference type="InterPro" id="IPR004620">
    <property type="entry name" value="MTHF_reductase_bac"/>
</dbReference>
<comment type="catalytic activity">
    <reaction evidence="11">
        <text>(6S)-5-methyl-5,6,7,8-tetrahydrofolate + NAD(+) = (6R)-5,10-methylene-5,6,7,8-tetrahydrofolate + NADH + H(+)</text>
        <dbReference type="Rhea" id="RHEA:19821"/>
        <dbReference type="ChEBI" id="CHEBI:15378"/>
        <dbReference type="ChEBI" id="CHEBI:15636"/>
        <dbReference type="ChEBI" id="CHEBI:18608"/>
        <dbReference type="ChEBI" id="CHEBI:57540"/>
        <dbReference type="ChEBI" id="CHEBI:57945"/>
        <dbReference type="EC" id="1.5.1.54"/>
    </reaction>
    <physiologicalReaction direction="right-to-left" evidence="11">
        <dbReference type="Rhea" id="RHEA:19823"/>
    </physiologicalReaction>
</comment>
<keyword evidence="7 12" id="KW-0560">Oxidoreductase</keyword>
<accession>A0A2Z4Y7Y7</accession>
<dbReference type="InterPro" id="IPR029041">
    <property type="entry name" value="FAD-linked_oxidoreductase-like"/>
</dbReference>
<evidence type="ECO:0000313" key="14">
    <source>
        <dbReference type="Proteomes" id="UP000262583"/>
    </source>
</evidence>
<evidence type="ECO:0000256" key="4">
    <source>
        <dbReference type="ARBA" id="ARBA00022605"/>
    </source>
</evidence>
<comment type="pathway">
    <text evidence="2 12">One-carbon metabolism; tetrahydrofolate interconversion.</text>
</comment>
<evidence type="ECO:0000313" key="13">
    <source>
        <dbReference type="EMBL" id="AXA36948.1"/>
    </source>
</evidence>
<comment type="pathway">
    <text evidence="10">Amino-acid biosynthesis; L-methionine biosynthesis via de novo pathway.</text>
</comment>
<dbReference type="PANTHER" id="PTHR45754:SF3">
    <property type="entry name" value="METHYLENETETRAHYDROFOLATE REDUCTASE (NADPH)"/>
    <property type="match status" value="1"/>
</dbReference>
<dbReference type="Proteomes" id="UP000262583">
    <property type="component" value="Chromosome"/>
</dbReference>
<evidence type="ECO:0000256" key="2">
    <source>
        <dbReference type="ARBA" id="ARBA00004777"/>
    </source>
</evidence>
<dbReference type="GO" id="GO:0106312">
    <property type="term" value="F:methylenetetrahydrofolate reductase (NADH) activity"/>
    <property type="evidence" value="ECO:0007669"/>
    <property type="project" value="UniProtKB-EC"/>
</dbReference>
<dbReference type="Gene3D" id="3.20.20.220">
    <property type="match status" value="1"/>
</dbReference>
<evidence type="ECO:0000256" key="1">
    <source>
        <dbReference type="ARBA" id="ARBA00001974"/>
    </source>
</evidence>
<dbReference type="UniPathway" id="UPA00193"/>
<keyword evidence="5 12" id="KW-0285">Flavoprotein</keyword>
<evidence type="ECO:0000256" key="5">
    <source>
        <dbReference type="ARBA" id="ARBA00022630"/>
    </source>
</evidence>
<dbReference type="GO" id="GO:0035999">
    <property type="term" value="P:tetrahydrofolate interconversion"/>
    <property type="evidence" value="ECO:0007669"/>
    <property type="project" value="UniProtKB-UniPathway"/>
</dbReference>
<dbReference type="Pfam" id="PF02219">
    <property type="entry name" value="MTHFR"/>
    <property type="match status" value="1"/>
</dbReference>
<dbReference type="NCBIfam" id="TIGR00676">
    <property type="entry name" value="fadh2"/>
    <property type="match status" value="1"/>
</dbReference>
<keyword evidence="8" id="KW-0520">NAD</keyword>
<dbReference type="SUPFAM" id="SSF51730">
    <property type="entry name" value="FAD-linked oxidoreductase"/>
    <property type="match status" value="1"/>
</dbReference>
<dbReference type="KEGG" id="schv:BRCON_2171"/>
<reference evidence="13 14" key="1">
    <citation type="submission" date="2018-05" db="EMBL/GenBank/DDBJ databases">
        <title>A metagenomic window into the 2 km-deep terrestrial subsurface aquifer revealed taxonomically and functionally diverse microbial community comprising novel uncultured bacterial lineages.</title>
        <authorList>
            <person name="Kadnikov V.V."/>
            <person name="Mardanov A.V."/>
            <person name="Beletsky A.V."/>
            <person name="Banks D."/>
            <person name="Pimenov N.V."/>
            <person name="Frank Y.A."/>
            <person name="Karnachuk O.V."/>
            <person name="Ravin N.V."/>
        </authorList>
    </citation>
    <scope>NUCLEOTIDE SEQUENCE [LARGE SCALE GENOMIC DNA]</scope>
    <source>
        <strain evidence="13">BY</strain>
    </source>
</reference>
<evidence type="ECO:0000256" key="8">
    <source>
        <dbReference type="ARBA" id="ARBA00023027"/>
    </source>
</evidence>
<dbReference type="GO" id="GO:0071949">
    <property type="term" value="F:FAD binding"/>
    <property type="evidence" value="ECO:0007669"/>
    <property type="project" value="TreeGrafter"/>
</dbReference>